<comment type="similarity">
    <text evidence="2 7">Belongs to the NSE4 family.</text>
</comment>
<evidence type="ECO:0000259" key="9">
    <source>
        <dbReference type="Pfam" id="PF08743"/>
    </source>
</evidence>
<evidence type="ECO:0000256" key="6">
    <source>
        <dbReference type="ARBA" id="ARBA00023242"/>
    </source>
</evidence>
<evidence type="ECO:0000256" key="1">
    <source>
        <dbReference type="ARBA" id="ARBA00004123"/>
    </source>
</evidence>
<keyword evidence="5 7" id="KW-0234">DNA repair</keyword>
<dbReference type="GO" id="GO:0006310">
    <property type="term" value="P:DNA recombination"/>
    <property type="evidence" value="ECO:0007669"/>
    <property type="project" value="UniProtKB-UniRule"/>
</dbReference>
<dbReference type="InterPro" id="IPR014854">
    <property type="entry name" value="Nse4_C"/>
</dbReference>
<proteinExistence type="inferred from homology"/>
<comment type="subunit">
    <text evidence="7">Component of the SMC5-SMC6 complex.</text>
</comment>
<dbReference type="GO" id="GO:0030915">
    <property type="term" value="C:Smc5-Smc6 complex"/>
    <property type="evidence" value="ECO:0007669"/>
    <property type="project" value="UniProtKB-UniRule"/>
</dbReference>
<keyword evidence="4 7" id="KW-0233">DNA recombination</keyword>
<dbReference type="Pfam" id="PF08743">
    <property type="entry name" value="Nse4_C"/>
    <property type="match status" value="1"/>
</dbReference>
<evidence type="ECO:0000256" key="5">
    <source>
        <dbReference type="ARBA" id="ARBA00023204"/>
    </source>
</evidence>
<evidence type="ECO:0000313" key="11">
    <source>
        <dbReference type="Proteomes" id="UP000095023"/>
    </source>
</evidence>
<comment type="subcellular location">
    <subcellularLocation>
        <location evidence="1 7">Nucleus</location>
    </subcellularLocation>
</comment>
<keyword evidence="8" id="KW-0175">Coiled coil</keyword>
<dbReference type="InterPro" id="IPR027786">
    <property type="entry name" value="Nse4/EID"/>
</dbReference>
<sequence length="293" mass="33151">MADDTFTVRSQYRELQNTLSNNKDEVIREGDSSELNRALKRANDLFGEVGDVHTARLDAQVLLQVSETAEAASKRLKLRESDAINLSEVIEALKSFTSEERWNELGDMAFASFKFVPTESFLVGNIQNLKKRARKAAEETEAAESEVEDTAVRRIDLGESVQAATNDTSTAVKDMYKHIAEAEQARKSGLLLFEVILNPESYSQSVENMFHLSFLIHEGKVRITTHDDNDLPYVSTCAYNEDEIESDLHLNQSIFRLDMETWQALINQHNIKSCILPTRETTVTGDVDNRSWN</sequence>
<evidence type="ECO:0000256" key="3">
    <source>
        <dbReference type="ARBA" id="ARBA00022763"/>
    </source>
</evidence>
<comment type="function">
    <text evidence="7">Component of the SMC5-SMC6 complex, that promotes sister chromatid alignment after DNA damage and facilitates double-stranded DNA breaks (DSBs) repair via homologous recombination between sister chromatids.</text>
</comment>
<evidence type="ECO:0000256" key="2">
    <source>
        <dbReference type="ARBA" id="ARBA00008997"/>
    </source>
</evidence>
<dbReference type="PANTHER" id="PTHR16140:SF0">
    <property type="entry name" value="NON-STRUCTURAL MAINTENANCE OF CHROMOSOMES ELEMENT 4"/>
    <property type="match status" value="1"/>
</dbReference>
<dbReference type="GO" id="GO:0005634">
    <property type="term" value="C:nucleus"/>
    <property type="evidence" value="ECO:0007669"/>
    <property type="project" value="UniProtKB-SubCell"/>
</dbReference>
<reference evidence="11" key="1">
    <citation type="submission" date="2016-02" db="EMBL/GenBank/DDBJ databases">
        <title>Comparative genomics of biotechnologically important yeasts.</title>
        <authorList>
            <consortium name="DOE Joint Genome Institute"/>
            <person name="Riley R."/>
            <person name="Haridas S."/>
            <person name="Wolfe K.H."/>
            <person name="Lopes M.R."/>
            <person name="Hittinger C.T."/>
            <person name="Goker M."/>
            <person name="Salamov A."/>
            <person name="Wisecaver J."/>
            <person name="Long T.M."/>
            <person name="Aerts A.L."/>
            <person name="Barry K."/>
            <person name="Choi C."/>
            <person name="Clum A."/>
            <person name="Coughlan A.Y."/>
            <person name="Deshpande S."/>
            <person name="Douglass A.P."/>
            <person name="Hanson S.J."/>
            <person name="Klenk H.-P."/>
            <person name="Labutti K."/>
            <person name="Lapidus A."/>
            <person name="Lindquist E."/>
            <person name="Lipzen A."/>
            <person name="Meier-Kolthoff J.P."/>
            <person name="Ohm R.A."/>
            <person name="Otillar R.P."/>
            <person name="Pangilinan J."/>
            <person name="Peng Y."/>
            <person name="Rokas A."/>
            <person name="Rosa C.A."/>
            <person name="Scheuner C."/>
            <person name="Sibirny A.A."/>
            <person name="Slot J.C."/>
            <person name="Stielow J.B."/>
            <person name="Sun H."/>
            <person name="Kurtzman C.P."/>
            <person name="Blackwell M."/>
            <person name="Jeffries T.W."/>
            <person name="Grigoriev I.V."/>
        </authorList>
    </citation>
    <scope>NUCLEOTIDE SEQUENCE [LARGE SCALE GENOMIC DNA]</scope>
    <source>
        <strain evidence="11">NRRL Y-17796</strain>
    </source>
</reference>
<feature type="domain" description="Non-structural maintenance of chromosome element 4 C-terminal" evidence="9">
    <location>
        <begin position="192"/>
        <end position="275"/>
    </location>
</feature>
<keyword evidence="6 7" id="KW-0539">Nucleus</keyword>
<name>A0A1E4T9E5_9ASCO</name>
<evidence type="ECO:0000256" key="8">
    <source>
        <dbReference type="SAM" id="Coils"/>
    </source>
</evidence>
<dbReference type="EMBL" id="KV453844">
    <property type="protein sequence ID" value="ODV88397.1"/>
    <property type="molecule type" value="Genomic_DNA"/>
</dbReference>
<evidence type="ECO:0000256" key="7">
    <source>
        <dbReference type="RuleBase" id="RU365071"/>
    </source>
</evidence>
<dbReference type="GO" id="GO:0006281">
    <property type="term" value="P:DNA repair"/>
    <property type="evidence" value="ECO:0007669"/>
    <property type="project" value="UniProtKB-UniRule"/>
</dbReference>
<dbReference type="PANTHER" id="PTHR16140">
    <property type="entry name" value="NON-STRUCTURAL MAINTENANCE OF CHROMOSOMES ELEMENT 4"/>
    <property type="match status" value="1"/>
</dbReference>
<keyword evidence="11" id="KW-1185">Reference proteome</keyword>
<protein>
    <recommendedName>
        <fullName evidence="7">Non-structural maintenance of chromosomes element 4</fullName>
    </recommendedName>
</protein>
<organism evidence="10 11">
    <name type="scientific">Tortispora caseinolytica NRRL Y-17796</name>
    <dbReference type="NCBI Taxonomy" id="767744"/>
    <lineage>
        <taxon>Eukaryota</taxon>
        <taxon>Fungi</taxon>
        <taxon>Dikarya</taxon>
        <taxon>Ascomycota</taxon>
        <taxon>Saccharomycotina</taxon>
        <taxon>Trigonopsidomycetes</taxon>
        <taxon>Trigonopsidales</taxon>
        <taxon>Trigonopsidaceae</taxon>
        <taxon>Tortispora</taxon>
    </lineage>
</organism>
<dbReference type="Proteomes" id="UP000095023">
    <property type="component" value="Unassembled WGS sequence"/>
</dbReference>
<dbReference type="OrthoDB" id="361242at2759"/>
<evidence type="ECO:0000256" key="4">
    <source>
        <dbReference type="ARBA" id="ARBA00023172"/>
    </source>
</evidence>
<gene>
    <name evidence="10" type="ORF">CANCADRAFT_4532</name>
</gene>
<accession>A0A1E4T9E5</accession>
<keyword evidence="3 7" id="KW-0227">DNA damage</keyword>
<evidence type="ECO:0000313" key="10">
    <source>
        <dbReference type="EMBL" id="ODV88397.1"/>
    </source>
</evidence>
<dbReference type="AlphaFoldDB" id="A0A1E4T9E5"/>
<feature type="coiled-coil region" evidence="8">
    <location>
        <begin position="123"/>
        <end position="150"/>
    </location>
</feature>